<dbReference type="AlphaFoldDB" id="A0A433WNM6"/>
<dbReference type="GO" id="GO:0005886">
    <property type="term" value="C:plasma membrane"/>
    <property type="evidence" value="ECO:0007669"/>
    <property type="project" value="TreeGrafter"/>
</dbReference>
<evidence type="ECO:0000313" key="1">
    <source>
        <dbReference type="EMBL" id="NSL89072.1"/>
    </source>
</evidence>
<reference evidence="1" key="1">
    <citation type="submission" date="2020-05" db="EMBL/GenBank/DDBJ databases">
        <title>Chitinophaga laudate sp. nov., isolated from a tropical peat swamp.</title>
        <authorList>
            <person name="Goh C.B.S."/>
            <person name="Lee M.S."/>
            <person name="Parimannan S."/>
            <person name="Pasbakhsh P."/>
            <person name="Yule C.M."/>
            <person name="Rajandas H."/>
            <person name="Loke S."/>
            <person name="Croft L."/>
            <person name="Tan J.B.L."/>
        </authorList>
    </citation>
    <scope>NUCLEOTIDE SEQUENCE</scope>
    <source>
        <strain evidence="1">Mgbs1</strain>
    </source>
</reference>
<keyword evidence="2" id="KW-1185">Reference proteome</keyword>
<gene>
    <name evidence="1" type="primary">creD</name>
    <name evidence="1" type="ORF">ECE50_019675</name>
</gene>
<dbReference type="PIRSF" id="PIRSF004548">
    <property type="entry name" value="CreD"/>
    <property type="match status" value="1"/>
</dbReference>
<name>A0A433WNM6_9BACT</name>
<dbReference type="InterPro" id="IPR010364">
    <property type="entry name" value="Uncharacterised_IM_CreD"/>
</dbReference>
<dbReference type="EMBL" id="RIAR02000001">
    <property type="protein sequence ID" value="NSL89072.1"/>
    <property type="molecule type" value="Genomic_DNA"/>
</dbReference>
<dbReference type="NCBIfam" id="NF008712">
    <property type="entry name" value="PRK11715.1-1"/>
    <property type="match status" value="1"/>
</dbReference>
<dbReference type="PANTHER" id="PTHR30092">
    <property type="entry name" value="INNER MEMBRANE PROTEIN CRED"/>
    <property type="match status" value="1"/>
</dbReference>
<dbReference type="Pfam" id="PF06123">
    <property type="entry name" value="CreD"/>
    <property type="match status" value="1"/>
</dbReference>
<proteinExistence type="predicted"/>
<dbReference type="OrthoDB" id="9791851at2"/>
<dbReference type="PANTHER" id="PTHR30092:SF0">
    <property type="entry name" value="INNER MEMBRANE PROTEIN CRED"/>
    <property type="match status" value="1"/>
</dbReference>
<accession>A0A433WNM6</accession>
<evidence type="ECO:0000313" key="2">
    <source>
        <dbReference type="Proteomes" id="UP000281028"/>
    </source>
</evidence>
<sequence>METSTPNHPSFLERYGYAIKAIIIIIMTLVLLIPTTMIQEMIYERKGRQQEVTEEVSNRWSREQVLTGPVLAIPYRSEYRASTSYLYLLPEQLKVNGELLPEQLKRSIFSVAVYDAKLQLSGSFSMAALTKSGVPPSDLKWDQAAILIGISDLRGIDNQVQMQWNGKSYPFSPGVVSEDLFKSGIQSPVSINPADTNALAGTFSVQLGLKGSGRISFSPVGKTTMVNLSSSWTDPSFDEAFPPKKRRVDAKGFSAFWEIQDLNRNYPQCWSGNKYNIHSADFGIKLFMPAGGYQQSTRAIKYAILVIGLTFIIFYFIELSQRRSIHPLQYALIGLALCIFYSLLLSISEQLNFMTAYIISSVLTIGLISLYAASAYKSSRIAAGIGGTLALLYGFIYVIISAEDQSLLMGSLGLFLILAAIMYFSRNIKWDRLSNAKTEN</sequence>
<organism evidence="1 2">
    <name type="scientific">Chitinophaga solisilvae</name>
    <dbReference type="NCBI Taxonomy" id="1233460"/>
    <lineage>
        <taxon>Bacteria</taxon>
        <taxon>Pseudomonadati</taxon>
        <taxon>Bacteroidota</taxon>
        <taxon>Chitinophagia</taxon>
        <taxon>Chitinophagales</taxon>
        <taxon>Chitinophagaceae</taxon>
        <taxon>Chitinophaga</taxon>
    </lineage>
</organism>
<protein>
    <submittedName>
        <fullName evidence="1">Cell envelope integrity protein CreD</fullName>
    </submittedName>
</protein>
<dbReference type="Proteomes" id="UP000281028">
    <property type="component" value="Unassembled WGS sequence"/>
</dbReference>
<comment type="caution">
    <text evidence="1">The sequence shown here is derived from an EMBL/GenBank/DDBJ whole genome shotgun (WGS) entry which is preliminary data.</text>
</comment>